<dbReference type="InterPro" id="IPR006674">
    <property type="entry name" value="HD_domain"/>
</dbReference>
<dbReference type="CDD" id="cd00077">
    <property type="entry name" value="HDc"/>
    <property type="match status" value="1"/>
</dbReference>
<gene>
    <name evidence="2" type="ORF">Mal48_20230</name>
</gene>
<dbReference type="PANTHER" id="PTHR11373:SF4">
    <property type="entry name" value="DEOXYNUCLEOSIDE TRIPHOSPHATE TRIPHOSPHOHYDROLASE SAMHD1"/>
    <property type="match status" value="1"/>
</dbReference>
<keyword evidence="3" id="KW-1185">Reference proteome</keyword>
<sequence length="442" mass="50286">MLTQFDDIPELADLQSGRSLIRVPDELNVPFTPRVRALVDTAEFQRLNDISQLGLVSKVYPGARHTRFEHALGVYHNALRYLQQLCKDERFQKIVDPHSAELLIVASLLHDLGHWPFCHPIEDLGIEGLVPHEAHAARYLAEGSEITHVLKCEWNINSSEVLDILDPKTDDSKLRLLRSILSGPIDVDKMDYLDRDSLHCGVPYGRNFDRQRLIQSLILNEKGDGLAITAKGKTAAELMVFARYVMFSEVYWHHAVRSATSMFARAFYELHEQIDLPAMFGSTDAEMVSELRSTAAGQPEKELLDSLFGPNRRLYKRAVEFSHDQESPVYNLIAGRPYSEITKISNHVVAQIKAELSLDMTHLDLIIDAPPPHREVEFAIDVFFPKEESYRPLRQVSPVIDALATTQFDDWVKRVRVFVAPQWREAVSGLEWEKLLCQAVKG</sequence>
<evidence type="ECO:0000259" key="1">
    <source>
        <dbReference type="SMART" id="SM00471"/>
    </source>
</evidence>
<dbReference type="InterPro" id="IPR050135">
    <property type="entry name" value="dGTPase-like"/>
</dbReference>
<proteinExistence type="predicted"/>
<dbReference type="KEGG" id="tpol:Mal48_20230"/>
<dbReference type="GO" id="GO:0008832">
    <property type="term" value="F:dGTPase activity"/>
    <property type="evidence" value="ECO:0007669"/>
    <property type="project" value="TreeGrafter"/>
</dbReference>
<dbReference type="SMART" id="SM00471">
    <property type="entry name" value="HDc"/>
    <property type="match status" value="1"/>
</dbReference>
<dbReference type="Proteomes" id="UP000315724">
    <property type="component" value="Chromosome"/>
</dbReference>
<protein>
    <submittedName>
        <fullName evidence="2">HD domain protein</fullName>
    </submittedName>
</protein>
<dbReference type="SUPFAM" id="SSF109604">
    <property type="entry name" value="HD-domain/PDEase-like"/>
    <property type="match status" value="1"/>
</dbReference>
<evidence type="ECO:0000313" key="2">
    <source>
        <dbReference type="EMBL" id="QDT32776.1"/>
    </source>
</evidence>
<dbReference type="InterPro" id="IPR045509">
    <property type="entry name" value="HD_assoc_2"/>
</dbReference>
<name>A0A517QMB5_9PLAN</name>
<accession>A0A517QMB5</accession>
<organism evidence="2 3">
    <name type="scientific">Thalassoglobus polymorphus</name>
    <dbReference type="NCBI Taxonomy" id="2527994"/>
    <lineage>
        <taxon>Bacteria</taxon>
        <taxon>Pseudomonadati</taxon>
        <taxon>Planctomycetota</taxon>
        <taxon>Planctomycetia</taxon>
        <taxon>Planctomycetales</taxon>
        <taxon>Planctomycetaceae</taxon>
        <taxon>Thalassoglobus</taxon>
    </lineage>
</organism>
<dbReference type="InterPro" id="IPR003607">
    <property type="entry name" value="HD/PDEase_dom"/>
</dbReference>
<dbReference type="AlphaFoldDB" id="A0A517QMB5"/>
<dbReference type="Pfam" id="PF19276">
    <property type="entry name" value="HD_assoc_2"/>
    <property type="match status" value="1"/>
</dbReference>
<evidence type="ECO:0000313" key="3">
    <source>
        <dbReference type="Proteomes" id="UP000315724"/>
    </source>
</evidence>
<dbReference type="GO" id="GO:0006203">
    <property type="term" value="P:dGTP catabolic process"/>
    <property type="evidence" value="ECO:0007669"/>
    <property type="project" value="TreeGrafter"/>
</dbReference>
<dbReference type="EMBL" id="CP036267">
    <property type="protein sequence ID" value="QDT32776.1"/>
    <property type="molecule type" value="Genomic_DNA"/>
</dbReference>
<reference evidence="2 3" key="1">
    <citation type="submission" date="2019-02" db="EMBL/GenBank/DDBJ databases">
        <title>Deep-cultivation of Planctomycetes and their phenomic and genomic characterization uncovers novel biology.</title>
        <authorList>
            <person name="Wiegand S."/>
            <person name="Jogler M."/>
            <person name="Boedeker C."/>
            <person name="Pinto D."/>
            <person name="Vollmers J."/>
            <person name="Rivas-Marin E."/>
            <person name="Kohn T."/>
            <person name="Peeters S.H."/>
            <person name="Heuer A."/>
            <person name="Rast P."/>
            <person name="Oberbeckmann S."/>
            <person name="Bunk B."/>
            <person name="Jeske O."/>
            <person name="Meyerdierks A."/>
            <person name="Storesund J.E."/>
            <person name="Kallscheuer N."/>
            <person name="Luecker S."/>
            <person name="Lage O.M."/>
            <person name="Pohl T."/>
            <person name="Merkel B.J."/>
            <person name="Hornburger P."/>
            <person name="Mueller R.-W."/>
            <person name="Bruemmer F."/>
            <person name="Labrenz M."/>
            <person name="Spormann A.M."/>
            <person name="Op den Camp H."/>
            <person name="Overmann J."/>
            <person name="Amann R."/>
            <person name="Jetten M.S.M."/>
            <person name="Mascher T."/>
            <person name="Medema M.H."/>
            <person name="Devos D.P."/>
            <person name="Kaster A.-K."/>
            <person name="Ovreas L."/>
            <person name="Rohde M."/>
            <person name="Galperin M.Y."/>
            <person name="Jogler C."/>
        </authorList>
    </citation>
    <scope>NUCLEOTIDE SEQUENCE [LARGE SCALE GENOMIC DNA]</scope>
    <source>
        <strain evidence="2 3">Mal48</strain>
    </source>
</reference>
<dbReference type="RefSeq" id="WP_145198296.1">
    <property type="nucleotide sequence ID" value="NZ_CP036267.1"/>
</dbReference>
<feature type="domain" description="HD/PDEase" evidence="1">
    <location>
        <begin position="63"/>
        <end position="202"/>
    </location>
</feature>
<dbReference type="Gene3D" id="1.10.3210.10">
    <property type="entry name" value="Hypothetical protein af1432"/>
    <property type="match status" value="1"/>
</dbReference>
<dbReference type="PANTHER" id="PTHR11373">
    <property type="entry name" value="DEOXYNUCLEOSIDE TRIPHOSPHATE TRIPHOSPHOHYDROLASE"/>
    <property type="match status" value="1"/>
</dbReference>
<dbReference type="OrthoDB" id="9803619at2"/>
<dbReference type="Pfam" id="PF01966">
    <property type="entry name" value="HD"/>
    <property type="match status" value="1"/>
</dbReference>